<comment type="caution">
    <text evidence="2">The sequence shown here is derived from an EMBL/GenBank/DDBJ whole genome shotgun (WGS) entry which is preliminary data.</text>
</comment>
<dbReference type="EMBL" id="RJKN01000006">
    <property type="protein sequence ID" value="ROP34665.1"/>
    <property type="molecule type" value="Genomic_DNA"/>
</dbReference>
<dbReference type="Proteomes" id="UP000276232">
    <property type="component" value="Unassembled WGS sequence"/>
</dbReference>
<reference evidence="2 3" key="1">
    <citation type="journal article" date="2015" name="Stand. Genomic Sci.">
        <title>Genomic Encyclopedia of Bacterial and Archaeal Type Strains, Phase III: the genomes of soil and plant-associated and newly described type strains.</title>
        <authorList>
            <person name="Whitman W.B."/>
            <person name="Woyke T."/>
            <person name="Klenk H.P."/>
            <person name="Zhou Y."/>
            <person name="Lilburn T.G."/>
            <person name="Beck B.J."/>
            <person name="De Vos P."/>
            <person name="Vandamme P."/>
            <person name="Eisen J.A."/>
            <person name="Garrity G."/>
            <person name="Hugenholtz P."/>
            <person name="Kyrpides N.C."/>
        </authorList>
    </citation>
    <scope>NUCLEOTIDE SEQUENCE [LARGE SCALE GENOMIC DNA]</scope>
    <source>
        <strain evidence="2 3">CECT 7306</strain>
    </source>
</reference>
<sequence>MDPLTPAALRSCLVNASRKERADLTPPADLDARPWDRLDLLGWQDPRLPKRSYVVVPVDGEPVGVLLRQADASPRRRAQCAWCADVRLPVDVVLVAARLAGPAGRGGDTVGTLVCEDFSCSANVRLDPPLPYEGFDRAAAREQRVADLRARSLAFVRAVAGGS</sequence>
<evidence type="ECO:0000313" key="2">
    <source>
        <dbReference type="EMBL" id="ROP34665.1"/>
    </source>
</evidence>
<name>A0A3N1GWP7_9ACTN</name>
<dbReference type="OrthoDB" id="4171838at2"/>
<gene>
    <name evidence="2" type="ORF">EDC03_2483</name>
</gene>
<organism evidence="2 3">
    <name type="scientific">Pseudokineococcus lusitanus</name>
    <dbReference type="NCBI Taxonomy" id="763993"/>
    <lineage>
        <taxon>Bacteria</taxon>
        <taxon>Bacillati</taxon>
        <taxon>Actinomycetota</taxon>
        <taxon>Actinomycetes</taxon>
        <taxon>Kineosporiales</taxon>
        <taxon>Kineosporiaceae</taxon>
        <taxon>Pseudokineococcus</taxon>
    </lineage>
</organism>
<dbReference type="RefSeq" id="WP_123380554.1">
    <property type="nucleotide sequence ID" value="NZ_RJKN01000006.1"/>
</dbReference>
<keyword evidence="3" id="KW-1185">Reference proteome</keyword>
<dbReference type="InterPro" id="IPR032330">
    <property type="entry name" value="EF-G-binding_C"/>
</dbReference>
<proteinExistence type="predicted"/>
<evidence type="ECO:0000313" key="3">
    <source>
        <dbReference type="Proteomes" id="UP000276232"/>
    </source>
</evidence>
<dbReference type="InParanoid" id="A0A3N1GWP7"/>
<feature type="domain" description="Elongation factor G-binding protein C-terminal treble-clef zinc-finger" evidence="1">
    <location>
        <begin position="9"/>
        <end position="159"/>
    </location>
</feature>
<protein>
    <submittedName>
        <fullName evidence="2">Treble-clef zinc-finger protein</fullName>
    </submittedName>
</protein>
<dbReference type="AlphaFoldDB" id="A0A3N1GWP7"/>
<keyword evidence="2" id="KW-0863">Zinc-finger</keyword>
<accession>A0A3N1GWP7</accession>
<evidence type="ECO:0000259" key="1">
    <source>
        <dbReference type="Pfam" id="PF16571"/>
    </source>
</evidence>
<keyword evidence="2" id="KW-0862">Zinc</keyword>
<dbReference type="Pfam" id="PF16571">
    <property type="entry name" value="FBP_C"/>
    <property type="match status" value="1"/>
</dbReference>
<keyword evidence="2" id="KW-0479">Metal-binding</keyword>
<dbReference type="GO" id="GO:0008270">
    <property type="term" value="F:zinc ion binding"/>
    <property type="evidence" value="ECO:0007669"/>
    <property type="project" value="UniProtKB-KW"/>
</dbReference>